<dbReference type="InterPro" id="IPR033694">
    <property type="entry name" value="PGPEP1_Cys_AS"/>
</dbReference>
<evidence type="ECO:0000256" key="5">
    <source>
        <dbReference type="ARBA" id="ARBA00022807"/>
    </source>
</evidence>
<dbReference type="InterPro" id="IPR016125">
    <property type="entry name" value="Peptidase_C15-like"/>
</dbReference>
<dbReference type="PRINTS" id="PR00706">
    <property type="entry name" value="PYROGLUPTASE"/>
</dbReference>
<dbReference type="PANTHER" id="PTHR23402:SF1">
    <property type="entry name" value="PYROGLUTAMYL-PEPTIDASE I"/>
    <property type="match status" value="1"/>
</dbReference>
<reference evidence="8" key="1">
    <citation type="journal article" date="2019" name="Int. J. Syst. Evol. Microbiol.">
        <title>The Global Catalogue of Microorganisms (GCM) 10K type strain sequencing project: providing services to taxonomists for standard genome sequencing and annotation.</title>
        <authorList>
            <consortium name="The Broad Institute Genomics Platform"/>
            <consortium name="The Broad Institute Genome Sequencing Center for Infectious Disease"/>
            <person name="Wu L."/>
            <person name="Ma J."/>
        </authorList>
    </citation>
    <scope>NUCLEOTIDE SEQUENCE [LARGE SCALE GENOMIC DNA]</scope>
    <source>
        <strain evidence="8">JCM 15914</strain>
    </source>
</reference>
<dbReference type="PANTHER" id="PTHR23402">
    <property type="entry name" value="PROTEASE FAMILY C15 PYROGLUTAMYL-PEPTIDASE I-RELATED"/>
    <property type="match status" value="1"/>
</dbReference>
<keyword evidence="3" id="KW-0645">Protease</keyword>
<dbReference type="EMBL" id="BAAAQA010000003">
    <property type="protein sequence ID" value="GAA2110863.1"/>
    <property type="molecule type" value="Genomic_DNA"/>
</dbReference>
<dbReference type="PROSITE" id="PS01334">
    <property type="entry name" value="PYRASE_CYS"/>
    <property type="match status" value="1"/>
</dbReference>
<evidence type="ECO:0000313" key="7">
    <source>
        <dbReference type="EMBL" id="GAA2110863.1"/>
    </source>
</evidence>
<protein>
    <recommendedName>
        <fullName evidence="6">Pyroglutamyl-peptidase I</fullName>
        <ecNumber evidence="6">3.4.19.3</ecNumber>
    </recommendedName>
</protein>
<name>A0ABP5J4N7_9MICC</name>
<accession>A0ABP5J4N7</accession>
<sequence>MKILVTGFEPFGQDTENASGAVVERLRGFEWDPGLEVVTSILPVTWSGSAPALLRAIETHRPNAVLALGEAGGRAAVTPERRARNIGHGRIPDNDGAPRPAAPLDEGPEFLESRIDPASLVAAIRSVSVPAEVSDDAGAFLCNAVYRALLHETNLPGTFIHVPAVRSQGSATVGRETDPDAASSSSTILTIDQLTDAVAASVKAVAELLRPAV</sequence>
<evidence type="ECO:0000256" key="3">
    <source>
        <dbReference type="ARBA" id="ARBA00022670"/>
    </source>
</evidence>
<keyword evidence="5" id="KW-0788">Thiol protease</keyword>
<dbReference type="InterPro" id="IPR000816">
    <property type="entry name" value="Peptidase_C15"/>
</dbReference>
<dbReference type="InterPro" id="IPR036440">
    <property type="entry name" value="Peptidase_C15-like_sf"/>
</dbReference>
<feature type="active site" evidence="6">
    <location>
        <position position="142"/>
    </location>
</feature>
<proteinExistence type="inferred from homology"/>
<gene>
    <name evidence="7" type="primary">pcp</name>
    <name evidence="7" type="ORF">GCM10009824_05780</name>
</gene>
<keyword evidence="4" id="KW-0378">Hydrolase</keyword>
<keyword evidence="2" id="KW-0963">Cytoplasm</keyword>
<dbReference type="Proteomes" id="UP001500166">
    <property type="component" value="Unassembled WGS sequence"/>
</dbReference>
<keyword evidence="8" id="KW-1185">Reference proteome</keyword>
<organism evidence="7 8">
    <name type="scientific">Kocuria atrinae</name>
    <dbReference type="NCBI Taxonomy" id="592377"/>
    <lineage>
        <taxon>Bacteria</taxon>
        <taxon>Bacillati</taxon>
        <taxon>Actinomycetota</taxon>
        <taxon>Actinomycetes</taxon>
        <taxon>Micrococcales</taxon>
        <taxon>Micrococcaceae</taxon>
        <taxon>Kocuria</taxon>
    </lineage>
</organism>
<dbReference type="RefSeq" id="WP_344223555.1">
    <property type="nucleotide sequence ID" value="NZ_BAAAQA010000003.1"/>
</dbReference>
<evidence type="ECO:0000256" key="1">
    <source>
        <dbReference type="ARBA" id="ARBA00006641"/>
    </source>
</evidence>
<comment type="caution">
    <text evidence="7">The sequence shown here is derived from an EMBL/GenBank/DDBJ whole genome shotgun (WGS) entry which is preliminary data.</text>
</comment>
<dbReference type="Gene3D" id="3.40.630.20">
    <property type="entry name" value="Peptidase C15, pyroglutamyl peptidase I-like"/>
    <property type="match status" value="1"/>
</dbReference>
<evidence type="ECO:0000256" key="2">
    <source>
        <dbReference type="ARBA" id="ARBA00022490"/>
    </source>
</evidence>
<evidence type="ECO:0000256" key="4">
    <source>
        <dbReference type="ARBA" id="ARBA00022801"/>
    </source>
</evidence>
<dbReference type="CDD" id="cd00501">
    <property type="entry name" value="Peptidase_C15"/>
    <property type="match status" value="1"/>
</dbReference>
<dbReference type="SUPFAM" id="SSF53182">
    <property type="entry name" value="Pyrrolidone carboxyl peptidase (pyroglutamate aminopeptidase)"/>
    <property type="match status" value="1"/>
</dbReference>
<comment type="catalytic activity">
    <reaction evidence="6">
        <text>Release of an N-terminal pyroglutamyl group from a polypeptide, the second amino acid generally not being Pro.</text>
        <dbReference type="EC" id="3.4.19.3"/>
    </reaction>
</comment>
<dbReference type="Pfam" id="PF01470">
    <property type="entry name" value="Peptidase_C15"/>
    <property type="match status" value="1"/>
</dbReference>
<evidence type="ECO:0000313" key="8">
    <source>
        <dbReference type="Proteomes" id="UP001500166"/>
    </source>
</evidence>
<comment type="similarity">
    <text evidence="1">Belongs to the peptidase C15 family.</text>
</comment>
<dbReference type="EC" id="3.4.19.3" evidence="6"/>
<dbReference type="PIRSF" id="PIRSF015592">
    <property type="entry name" value="Prld-crbxl_pptds"/>
    <property type="match status" value="1"/>
</dbReference>
<evidence type="ECO:0000256" key="6">
    <source>
        <dbReference type="PROSITE-ProRule" id="PRU10077"/>
    </source>
</evidence>